<dbReference type="CDD" id="cd06661">
    <property type="entry name" value="GGCT_like"/>
    <property type="match status" value="1"/>
</dbReference>
<name>A0A316HAE8_9SPHI</name>
<evidence type="ECO:0000313" key="2">
    <source>
        <dbReference type="EMBL" id="PWK78179.1"/>
    </source>
</evidence>
<comment type="caution">
    <text evidence="2">The sequence shown here is derived from an EMBL/GenBank/DDBJ whole genome shotgun (WGS) entry which is preliminary data.</text>
</comment>
<dbReference type="EMBL" id="QGHA01000003">
    <property type="protein sequence ID" value="PWK78179.1"/>
    <property type="molecule type" value="Genomic_DNA"/>
</dbReference>
<accession>A0A316HAE8</accession>
<evidence type="ECO:0000313" key="3">
    <source>
        <dbReference type="Proteomes" id="UP000245678"/>
    </source>
</evidence>
<evidence type="ECO:0000259" key="1">
    <source>
        <dbReference type="Pfam" id="PF06094"/>
    </source>
</evidence>
<keyword evidence="3" id="KW-1185">Reference proteome</keyword>
<dbReference type="RefSeq" id="WP_109607760.1">
    <property type="nucleotide sequence ID" value="NZ_QGHA01000003.1"/>
</dbReference>
<feature type="domain" description="Gamma-glutamylcyclotransferase AIG2-like" evidence="1">
    <location>
        <begin position="8"/>
        <end position="130"/>
    </location>
</feature>
<dbReference type="Pfam" id="PF06094">
    <property type="entry name" value="GGACT"/>
    <property type="match status" value="1"/>
</dbReference>
<dbReference type="AlphaFoldDB" id="A0A316HAE8"/>
<gene>
    <name evidence="2" type="ORF">LX99_02019</name>
</gene>
<dbReference type="InterPro" id="IPR036568">
    <property type="entry name" value="GGCT-like_sf"/>
</dbReference>
<sequence>METENAYLFVYGTLLLPGNEFGQYLNQHCQLISSGRLKGRLYDIGRYPGAIADENSRTYVYGTIFLMNDITGVLTVLDDYEGIGPADLPPHEYKRVLHEVETCNGMVTCWVYLYALPVNQYPQIANGNYVEYLSNKSA</sequence>
<organism evidence="2 3">
    <name type="scientific">Mucilaginibacter oryzae</name>
    <dbReference type="NCBI Taxonomy" id="468058"/>
    <lineage>
        <taxon>Bacteria</taxon>
        <taxon>Pseudomonadati</taxon>
        <taxon>Bacteroidota</taxon>
        <taxon>Sphingobacteriia</taxon>
        <taxon>Sphingobacteriales</taxon>
        <taxon>Sphingobacteriaceae</taxon>
        <taxon>Mucilaginibacter</taxon>
    </lineage>
</organism>
<dbReference type="Gene3D" id="3.10.490.10">
    <property type="entry name" value="Gamma-glutamyl cyclotransferase-like"/>
    <property type="match status" value="1"/>
</dbReference>
<dbReference type="Proteomes" id="UP000245678">
    <property type="component" value="Unassembled WGS sequence"/>
</dbReference>
<dbReference type="InterPro" id="IPR009288">
    <property type="entry name" value="AIG2-like_dom"/>
</dbReference>
<proteinExistence type="predicted"/>
<dbReference type="SUPFAM" id="SSF110857">
    <property type="entry name" value="Gamma-glutamyl cyclotransferase-like"/>
    <property type="match status" value="1"/>
</dbReference>
<reference evidence="2 3" key="1">
    <citation type="submission" date="2018-05" db="EMBL/GenBank/DDBJ databases">
        <title>Genomic Encyclopedia of Archaeal and Bacterial Type Strains, Phase II (KMG-II): from individual species to whole genera.</title>
        <authorList>
            <person name="Goeker M."/>
        </authorList>
    </citation>
    <scope>NUCLEOTIDE SEQUENCE [LARGE SCALE GENOMIC DNA]</scope>
    <source>
        <strain evidence="2 3">DSM 19975</strain>
    </source>
</reference>
<dbReference type="GO" id="GO:0016740">
    <property type="term" value="F:transferase activity"/>
    <property type="evidence" value="ECO:0007669"/>
    <property type="project" value="UniProtKB-KW"/>
</dbReference>
<dbReference type="InterPro" id="IPR013024">
    <property type="entry name" value="GGCT-like"/>
</dbReference>
<protein>
    <submittedName>
        <fullName evidence="2">Gamma-glutamylcyclotransferase (GGCT)/AIG2-like uncharacterized protein YtfP</fullName>
    </submittedName>
</protein>
<keyword evidence="2" id="KW-0808">Transferase</keyword>